<protein>
    <submittedName>
        <fullName evidence="1">ArfGap-domain-containing protein</fullName>
    </submittedName>
</protein>
<reference evidence="1" key="2">
    <citation type="journal article" date="2020" name="Nat. Commun.">
        <title>Large-scale genome sequencing of mycorrhizal fungi provides insights into the early evolution of symbiotic traits.</title>
        <authorList>
            <person name="Miyauchi S."/>
            <person name="Kiss E."/>
            <person name="Kuo A."/>
            <person name="Drula E."/>
            <person name="Kohler A."/>
            <person name="Sanchez-Garcia M."/>
            <person name="Morin E."/>
            <person name="Andreopoulos B."/>
            <person name="Barry K.W."/>
            <person name="Bonito G."/>
            <person name="Buee M."/>
            <person name="Carver A."/>
            <person name="Chen C."/>
            <person name="Cichocki N."/>
            <person name="Clum A."/>
            <person name="Culley D."/>
            <person name="Crous P.W."/>
            <person name="Fauchery L."/>
            <person name="Girlanda M."/>
            <person name="Hayes R.D."/>
            <person name="Keri Z."/>
            <person name="LaButti K."/>
            <person name="Lipzen A."/>
            <person name="Lombard V."/>
            <person name="Magnuson J."/>
            <person name="Maillard F."/>
            <person name="Murat C."/>
            <person name="Nolan M."/>
            <person name="Ohm R.A."/>
            <person name="Pangilinan J."/>
            <person name="Pereira M.F."/>
            <person name="Perotto S."/>
            <person name="Peter M."/>
            <person name="Pfister S."/>
            <person name="Riley R."/>
            <person name="Sitrit Y."/>
            <person name="Stielow J.B."/>
            <person name="Szollosi G."/>
            <person name="Zifcakova L."/>
            <person name="Stursova M."/>
            <person name="Spatafora J.W."/>
            <person name="Tedersoo L."/>
            <person name="Vaario L.M."/>
            <person name="Yamada A."/>
            <person name="Yan M."/>
            <person name="Wang P."/>
            <person name="Xu J."/>
            <person name="Bruns T."/>
            <person name="Baldrian P."/>
            <person name="Vilgalys R."/>
            <person name="Dunand C."/>
            <person name="Henrissat B."/>
            <person name="Grigoriev I.V."/>
            <person name="Hibbett D."/>
            <person name="Nagy L.G."/>
            <person name="Martin F.M."/>
        </authorList>
    </citation>
    <scope>NUCLEOTIDE SEQUENCE</scope>
    <source>
        <strain evidence="1">P2</strain>
    </source>
</reference>
<gene>
    <name evidence="1" type="ORF">BDM02DRAFT_3113846</name>
</gene>
<comment type="caution">
    <text evidence="1">The sequence shown here is derived from an EMBL/GenBank/DDBJ whole genome shotgun (WGS) entry which is preliminary data.</text>
</comment>
<sequence>MADPTKAEIEQVFKFLKAQKGNKACFDCQARNPTWSSVTFGIYICLECSSVHRNMGVHISFVRSTNLDSWQLNQLRTMKVGGNTSASDFFTKHGGSALLADSDTRKKYSSRVAELYKEELAKRVKEDASRFPARVYIEGMPEITSSADAKAAADEDDFFSSWDKPANSSTKPTTPTPVPPPVIGRVTPTQNTTPRTVTSSSIRSTSTTTTSRPTSNLKASRLTSSTTTTSSVTNTTGPKKSKLGGLGAKKAATPLDFEQAEKQAAEEAERIKQLGYDRQKEEEEEKARAQKKALELKSTPTITAKKQPVDNTDTTPQPRGSQQDMERLGMGMKKLGFGSVPTQTPASTSSYSEPDTTTYARDKFGGQKAISSDMYFGRNDYDPQVVNEAQTRLQSFQGASSISSNQYFGREEEEDDLNGPRSTEGLLGDGSLAGLESAARDAYTRLLANPDVQSMGDSIRSGALKLSDYLAAMSER</sequence>
<name>A0ACB6ZID5_THEGA</name>
<organism evidence="1 2">
    <name type="scientific">Thelephora ganbajun</name>
    <name type="common">Ganba fungus</name>
    <dbReference type="NCBI Taxonomy" id="370292"/>
    <lineage>
        <taxon>Eukaryota</taxon>
        <taxon>Fungi</taxon>
        <taxon>Dikarya</taxon>
        <taxon>Basidiomycota</taxon>
        <taxon>Agaricomycotina</taxon>
        <taxon>Agaricomycetes</taxon>
        <taxon>Thelephorales</taxon>
        <taxon>Thelephoraceae</taxon>
        <taxon>Thelephora</taxon>
    </lineage>
</organism>
<evidence type="ECO:0000313" key="1">
    <source>
        <dbReference type="EMBL" id="KAF9649431.1"/>
    </source>
</evidence>
<proteinExistence type="predicted"/>
<reference evidence="1" key="1">
    <citation type="submission" date="2019-10" db="EMBL/GenBank/DDBJ databases">
        <authorList>
            <consortium name="DOE Joint Genome Institute"/>
            <person name="Kuo A."/>
            <person name="Miyauchi S."/>
            <person name="Kiss E."/>
            <person name="Drula E."/>
            <person name="Kohler A."/>
            <person name="Sanchez-Garcia M."/>
            <person name="Andreopoulos B."/>
            <person name="Barry K.W."/>
            <person name="Bonito G."/>
            <person name="Buee M."/>
            <person name="Carver A."/>
            <person name="Chen C."/>
            <person name="Cichocki N."/>
            <person name="Clum A."/>
            <person name="Culley D."/>
            <person name="Crous P.W."/>
            <person name="Fauchery L."/>
            <person name="Girlanda M."/>
            <person name="Hayes R."/>
            <person name="Keri Z."/>
            <person name="Labutti K."/>
            <person name="Lipzen A."/>
            <person name="Lombard V."/>
            <person name="Magnuson J."/>
            <person name="Maillard F."/>
            <person name="Morin E."/>
            <person name="Murat C."/>
            <person name="Nolan M."/>
            <person name="Ohm R."/>
            <person name="Pangilinan J."/>
            <person name="Pereira M."/>
            <person name="Perotto S."/>
            <person name="Peter M."/>
            <person name="Riley R."/>
            <person name="Sitrit Y."/>
            <person name="Stielow B."/>
            <person name="Szollosi G."/>
            <person name="Zifcakova L."/>
            <person name="Stursova M."/>
            <person name="Spatafora J.W."/>
            <person name="Tedersoo L."/>
            <person name="Vaario L.-M."/>
            <person name="Yamada A."/>
            <person name="Yan M."/>
            <person name="Wang P."/>
            <person name="Xu J."/>
            <person name="Bruns T."/>
            <person name="Baldrian P."/>
            <person name="Vilgalys R."/>
            <person name="Henrissat B."/>
            <person name="Grigoriev I.V."/>
            <person name="Hibbett D."/>
            <person name="Nagy L.G."/>
            <person name="Martin F.M."/>
        </authorList>
    </citation>
    <scope>NUCLEOTIDE SEQUENCE</scope>
    <source>
        <strain evidence="1">P2</strain>
    </source>
</reference>
<keyword evidence="2" id="KW-1185">Reference proteome</keyword>
<dbReference type="Proteomes" id="UP000886501">
    <property type="component" value="Unassembled WGS sequence"/>
</dbReference>
<accession>A0ACB6ZID5</accession>
<evidence type="ECO:0000313" key="2">
    <source>
        <dbReference type="Proteomes" id="UP000886501"/>
    </source>
</evidence>
<dbReference type="EMBL" id="MU117998">
    <property type="protein sequence ID" value="KAF9649431.1"/>
    <property type="molecule type" value="Genomic_DNA"/>
</dbReference>